<evidence type="ECO:0000313" key="2">
    <source>
        <dbReference type="EMBL" id="KYD09772.1"/>
    </source>
</evidence>
<sequence length="42" mass="5179">MRQLLHSLPIFLLRVLLKTFYNIVVRLLTNITWMCFLLLFRE</sequence>
<dbReference type="STRING" id="81408.B4119_2620"/>
<keyword evidence="1" id="KW-1133">Transmembrane helix</keyword>
<proteinExistence type="predicted"/>
<dbReference type="AlphaFoldDB" id="A0A150LDC1"/>
<dbReference type="EMBL" id="LQYS01000095">
    <property type="protein sequence ID" value="KYD09772.1"/>
    <property type="molecule type" value="Genomic_DNA"/>
</dbReference>
<evidence type="ECO:0000256" key="1">
    <source>
        <dbReference type="SAM" id="Phobius"/>
    </source>
</evidence>
<feature type="transmembrane region" description="Helical" evidence="1">
    <location>
        <begin position="20"/>
        <end position="40"/>
    </location>
</feature>
<name>A0A150LDC1_9BACL</name>
<dbReference type="PATRIC" id="fig|81408.3.peg.518"/>
<protein>
    <submittedName>
        <fullName evidence="2">Uncharacterized protein</fullName>
    </submittedName>
</protein>
<keyword evidence="1" id="KW-0812">Transmembrane</keyword>
<keyword evidence="1" id="KW-0472">Membrane</keyword>
<evidence type="ECO:0000313" key="3">
    <source>
        <dbReference type="Proteomes" id="UP000075455"/>
    </source>
</evidence>
<reference evidence="2 3" key="1">
    <citation type="submission" date="2016-01" db="EMBL/GenBank/DDBJ databases">
        <title>Draft Genome Sequences of Seven Thermophilic Sporeformers Isolated from Foods.</title>
        <authorList>
            <person name="Berendsen E.M."/>
            <person name="Wells-Bennik M.H."/>
            <person name="Krawcyk A.O."/>
            <person name="De Jong A."/>
            <person name="Holsappel S."/>
            <person name="Eijlander R.T."/>
            <person name="Kuipers O.P."/>
        </authorList>
    </citation>
    <scope>NUCLEOTIDE SEQUENCE [LARGE SCALE GENOMIC DNA]</scope>
    <source>
        <strain evidence="2 3">B4119</strain>
    </source>
</reference>
<organism evidence="2 3">
    <name type="scientific">Saccharococcus caldoxylosilyticus</name>
    <dbReference type="NCBI Taxonomy" id="81408"/>
    <lineage>
        <taxon>Bacteria</taxon>
        <taxon>Bacillati</taxon>
        <taxon>Bacillota</taxon>
        <taxon>Bacilli</taxon>
        <taxon>Bacillales</taxon>
        <taxon>Anoxybacillaceae</taxon>
        <taxon>Saccharococcus</taxon>
    </lineage>
</organism>
<accession>A0A150LDC1</accession>
<comment type="caution">
    <text evidence="2">The sequence shown here is derived from an EMBL/GenBank/DDBJ whole genome shotgun (WGS) entry which is preliminary data.</text>
</comment>
<gene>
    <name evidence="2" type="ORF">B4119_2620</name>
</gene>
<dbReference type="Proteomes" id="UP000075455">
    <property type="component" value="Unassembled WGS sequence"/>
</dbReference>